<keyword evidence="3" id="KW-0641">Proline biosynthesis</keyword>
<keyword evidence="5" id="KW-0547">Nucleotide-binding</keyword>
<dbReference type="Pfam" id="PF00696">
    <property type="entry name" value="AA_kinase"/>
    <property type="match status" value="1"/>
</dbReference>
<dbReference type="EMBL" id="BARS01028079">
    <property type="protein sequence ID" value="GAG04281.1"/>
    <property type="molecule type" value="Genomic_DNA"/>
</dbReference>
<evidence type="ECO:0000256" key="6">
    <source>
        <dbReference type="ARBA" id="ARBA00022777"/>
    </source>
</evidence>
<organism evidence="9">
    <name type="scientific">marine sediment metagenome</name>
    <dbReference type="NCBI Taxonomy" id="412755"/>
    <lineage>
        <taxon>unclassified sequences</taxon>
        <taxon>metagenomes</taxon>
        <taxon>ecological metagenomes</taxon>
    </lineage>
</organism>
<comment type="caution">
    <text evidence="9">The sequence shown here is derived from an EMBL/GenBank/DDBJ whole genome shotgun (WGS) entry which is preliminary data.</text>
</comment>
<dbReference type="PRINTS" id="PR00474">
    <property type="entry name" value="GLU5KINASE"/>
</dbReference>
<feature type="non-terminal residue" evidence="9">
    <location>
        <position position="1"/>
    </location>
</feature>
<dbReference type="InterPro" id="IPR001048">
    <property type="entry name" value="Asp/Glu/Uridylate_kinase"/>
</dbReference>
<keyword evidence="2" id="KW-0028">Amino-acid biosynthesis</keyword>
<dbReference type="FunFam" id="3.40.1160.10:FF:000006">
    <property type="entry name" value="Glutamate 5-kinase"/>
    <property type="match status" value="1"/>
</dbReference>
<reference evidence="9" key="1">
    <citation type="journal article" date="2014" name="Front. Microbiol.">
        <title>High frequency of phylogenetically diverse reductive dehalogenase-homologous genes in deep subseafloor sedimentary metagenomes.</title>
        <authorList>
            <person name="Kawai M."/>
            <person name="Futagami T."/>
            <person name="Toyoda A."/>
            <person name="Takaki Y."/>
            <person name="Nishi S."/>
            <person name="Hori S."/>
            <person name="Arai W."/>
            <person name="Tsubouchi T."/>
            <person name="Morono Y."/>
            <person name="Uchiyama I."/>
            <person name="Ito T."/>
            <person name="Fujiyama A."/>
            <person name="Inagaki F."/>
            <person name="Takami H."/>
        </authorList>
    </citation>
    <scope>NUCLEOTIDE SEQUENCE</scope>
    <source>
        <strain evidence="9">Expedition CK06-06</strain>
    </source>
</reference>
<evidence type="ECO:0000256" key="7">
    <source>
        <dbReference type="ARBA" id="ARBA00022840"/>
    </source>
</evidence>
<dbReference type="InterPro" id="IPR041739">
    <property type="entry name" value="G5K_ProB"/>
</dbReference>
<dbReference type="PROSITE" id="PS00902">
    <property type="entry name" value="GLUTAMATE_5_KINASE"/>
    <property type="match status" value="1"/>
</dbReference>
<dbReference type="GO" id="GO:0005829">
    <property type="term" value="C:cytosol"/>
    <property type="evidence" value="ECO:0007669"/>
    <property type="project" value="TreeGrafter"/>
</dbReference>
<dbReference type="GO" id="GO:0004349">
    <property type="term" value="F:glutamate 5-kinase activity"/>
    <property type="evidence" value="ECO:0007669"/>
    <property type="project" value="InterPro"/>
</dbReference>
<dbReference type="PANTHER" id="PTHR43654">
    <property type="entry name" value="GLUTAMATE 5-KINASE"/>
    <property type="match status" value="1"/>
</dbReference>
<dbReference type="InterPro" id="IPR011529">
    <property type="entry name" value="Glu_5kinase"/>
</dbReference>
<dbReference type="HAMAP" id="MF_00456">
    <property type="entry name" value="ProB"/>
    <property type="match status" value="1"/>
</dbReference>
<dbReference type="InterPro" id="IPR001057">
    <property type="entry name" value="Glu/AcGlu_kinase"/>
</dbReference>
<keyword evidence="7" id="KW-0067">ATP-binding</keyword>
<dbReference type="AlphaFoldDB" id="X0VUQ3"/>
<keyword evidence="1" id="KW-0963">Cytoplasm</keyword>
<gene>
    <name evidence="9" type="ORF">S01H1_44045</name>
</gene>
<evidence type="ECO:0000256" key="4">
    <source>
        <dbReference type="ARBA" id="ARBA00022679"/>
    </source>
</evidence>
<dbReference type="InterPro" id="IPR036393">
    <property type="entry name" value="AceGlu_kinase-like_sf"/>
</dbReference>
<name>X0VUQ3_9ZZZZ</name>
<evidence type="ECO:0000256" key="3">
    <source>
        <dbReference type="ARBA" id="ARBA00022650"/>
    </source>
</evidence>
<feature type="domain" description="Aspartate/glutamate/uridylate kinase" evidence="8">
    <location>
        <begin position="5"/>
        <end position="235"/>
    </location>
</feature>
<dbReference type="PANTHER" id="PTHR43654:SF1">
    <property type="entry name" value="ISOPENTENYL PHOSPHATE KINASE"/>
    <property type="match status" value="1"/>
</dbReference>
<dbReference type="CDD" id="cd04242">
    <property type="entry name" value="AAK_G5K_ProB"/>
    <property type="match status" value="1"/>
</dbReference>
<dbReference type="GO" id="GO:0008652">
    <property type="term" value="P:amino acid biosynthetic process"/>
    <property type="evidence" value="ECO:0007669"/>
    <property type="project" value="UniProtKB-KW"/>
</dbReference>
<dbReference type="InterPro" id="IPR019797">
    <property type="entry name" value="Glutamate_5-kinase_CS"/>
</dbReference>
<dbReference type="Gene3D" id="3.40.1160.10">
    <property type="entry name" value="Acetylglutamate kinase-like"/>
    <property type="match status" value="1"/>
</dbReference>
<dbReference type="SUPFAM" id="SSF53633">
    <property type="entry name" value="Carbamate kinase-like"/>
    <property type="match status" value="1"/>
</dbReference>
<sequence>ADARRIVIKLGSRVLVKSTGKPDSRHMRSLVRQIATLNREGREVVVVTSGAIGAGMEALGMKKRPARLPDLQMAAAVGQCRLMSRYDDLFASEACRVGQVLLTRANFQHKIRMTNARRTIENLLRHRVVPIINENDTVADEEIKADLVFGDNDLLSALLVKLIRADLLLLLTTVNGFLKRNASGRTQRTSYLESITASTFKFVAKSTSRLSTGGMRSKLNAAQIATKAGAAAVIADGRSPNVIARVMNGQDVGTIVVPVM</sequence>
<proteinExistence type="inferred from homology"/>
<dbReference type="GO" id="GO:0005524">
    <property type="term" value="F:ATP binding"/>
    <property type="evidence" value="ECO:0007669"/>
    <property type="project" value="UniProtKB-KW"/>
</dbReference>
<keyword evidence="6" id="KW-0418">Kinase</keyword>
<evidence type="ECO:0000313" key="9">
    <source>
        <dbReference type="EMBL" id="GAG04281.1"/>
    </source>
</evidence>
<evidence type="ECO:0000256" key="5">
    <source>
        <dbReference type="ARBA" id="ARBA00022741"/>
    </source>
</evidence>
<dbReference type="NCBIfam" id="TIGR01027">
    <property type="entry name" value="proB"/>
    <property type="match status" value="1"/>
</dbReference>
<dbReference type="InterPro" id="IPR005715">
    <property type="entry name" value="Glu_5kinase/COase_Synthase"/>
</dbReference>
<evidence type="ECO:0000256" key="2">
    <source>
        <dbReference type="ARBA" id="ARBA00022605"/>
    </source>
</evidence>
<protein>
    <recommendedName>
        <fullName evidence="8">Aspartate/glutamate/uridylate kinase domain-containing protein</fullName>
    </recommendedName>
</protein>
<dbReference type="PIRSF" id="PIRSF000729">
    <property type="entry name" value="GK"/>
    <property type="match status" value="1"/>
</dbReference>
<evidence type="ECO:0000256" key="1">
    <source>
        <dbReference type="ARBA" id="ARBA00022490"/>
    </source>
</evidence>
<accession>X0VUQ3</accession>
<evidence type="ECO:0000259" key="8">
    <source>
        <dbReference type="Pfam" id="PF00696"/>
    </source>
</evidence>
<keyword evidence="4" id="KW-0808">Transferase</keyword>